<dbReference type="SUPFAM" id="SSF53901">
    <property type="entry name" value="Thiolase-like"/>
    <property type="match status" value="1"/>
</dbReference>
<dbReference type="EMBL" id="JBHRTQ010000007">
    <property type="protein sequence ID" value="MFC3174055.1"/>
    <property type="molecule type" value="Genomic_DNA"/>
</dbReference>
<keyword evidence="5" id="KW-1185">Reference proteome</keyword>
<dbReference type="CDD" id="cd06558">
    <property type="entry name" value="crotonase-like"/>
    <property type="match status" value="1"/>
</dbReference>
<sequence>MNRHYPDPRTPVIVGVGQVVRHWSGDTPSDAPNPNALRHEAARIALDDTQAPAVMRDSVDLVMVVRTNADSLPGVPQPFGRCANPPATLARDLGIAGARHVYSVVGGDQPQSLVNEAAERLFAGECRAAVLCGAEAIGALKHARRKRIGLDWTDSVEGPLEDRGIGDPLLSDYERANGLGMPTQTYPLFEHALRQRLGHTREQYRALIGELWARFSEIAQAEPFAQFPAHRSAGFLATESAENYRVADPYLKWHVAQDAVNQGAALVMTTVGEADRAGIPRSHLVFLHGYAGIKDRFVTERADLSRSAAIDAALDIALKAAGKTGADIAHRDLYSCFPCAVLLAAEALGTDWRTADCTVTGGLPFFGGAGNNYAMHAIARMVERLRRAPDDFGLVLANGGFLSKESVGIYSARPPESWQPVDSRPGQQAVDAVPSPALIAATCEATVASYTVVYAKGAPVRGFVLAQAEGGRILARARPGHRATLAALAAQDPVGQRLTITHVDGVNYFEPSDRLGQPAPPGGLPARTFPNVLIRRDGHLLEVTLNRPEARNALYTAVHYELHEIWDNLEADRDLWVAVMTGAGDRAFCSGNDLKVTAAGGDMSLPASGFAGLCNRLDRRKPIIAAVNGAALGGGLEIILACDLAVADESADLALPEVKVGLFAAAGGVQRLTRQIGRKAAMDLILTGRTFDAREAEQLGLVNAVCPNGKAREAALAMAETVLAASPAAIQATREVLNLADQAEQLGTALAASGPVFRKLMKSKDFREGVSAFVEKRKPVWTGE</sequence>
<accession>A0ABV7IR47</accession>
<dbReference type="PANTHER" id="PTHR11941">
    <property type="entry name" value="ENOYL-COA HYDRATASE-RELATED"/>
    <property type="match status" value="1"/>
</dbReference>
<dbReference type="Pfam" id="PF18313">
    <property type="entry name" value="TLP1_add_C"/>
    <property type="match status" value="1"/>
</dbReference>
<dbReference type="PROSITE" id="PS00166">
    <property type="entry name" value="ENOYL_COA_HYDRATASE"/>
    <property type="match status" value="1"/>
</dbReference>
<feature type="domain" description="Thiolase-like protein type 1 additional C-terminal" evidence="3">
    <location>
        <begin position="427"/>
        <end position="501"/>
    </location>
</feature>
<organism evidence="4 5">
    <name type="scientific">Novosphingobium bradum</name>
    <dbReference type="NCBI Taxonomy" id="1737444"/>
    <lineage>
        <taxon>Bacteria</taxon>
        <taxon>Pseudomonadati</taxon>
        <taxon>Pseudomonadota</taxon>
        <taxon>Alphaproteobacteria</taxon>
        <taxon>Sphingomonadales</taxon>
        <taxon>Sphingomonadaceae</taxon>
        <taxon>Novosphingobium</taxon>
    </lineage>
</organism>
<gene>
    <name evidence="4" type="ORF">ACFOD9_07325</name>
</gene>
<name>A0ABV7IR47_9SPHN</name>
<evidence type="ECO:0000256" key="1">
    <source>
        <dbReference type="ARBA" id="ARBA00005254"/>
    </source>
</evidence>
<evidence type="ECO:0000313" key="4">
    <source>
        <dbReference type="EMBL" id="MFC3174055.1"/>
    </source>
</evidence>
<proteinExistence type="inferred from homology"/>
<dbReference type="Proteomes" id="UP001595604">
    <property type="component" value="Unassembled WGS sequence"/>
</dbReference>
<comment type="similarity">
    <text evidence="1 2">Belongs to the enoyl-CoA hydratase/isomerase family.</text>
</comment>
<evidence type="ECO:0000313" key="5">
    <source>
        <dbReference type="Proteomes" id="UP001595604"/>
    </source>
</evidence>
<dbReference type="Gene3D" id="3.40.47.10">
    <property type="match status" value="1"/>
</dbReference>
<dbReference type="Pfam" id="PF00378">
    <property type="entry name" value="ECH_1"/>
    <property type="match status" value="1"/>
</dbReference>
<evidence type="ECO:0000259" key="3">
    <source>
        <dbReference type="Pfam" id="PF18313"/>
    </source>
</evidence>
<dbReference type="Gene3D" id="3.90.226.10">
    <property type="entry name" value="2-enoyl-CoA Hydratase, Chain A, domain 1"/>
    <property type="match status" value="1"/>
</dbReference>
<dbReference type="InterPro" id="IPR001753">
    <property type="entry name" value="Enoyl-CoA_hydra/iso"/>
</dbReference>
<comment type="caution">
    <text evidence="4">The sequence shown here is derived from an EMBL/GenBank/DDBJ whole genome shotgun (WGS) entry which is preliminary data.</text>
</comment>
<dbReference type="InterPro" id="IPR016039">
    <property type="entry name" value="Thiolase-like"/>
</dbReference>
<dbReference type="InterPro" id="IPR040771">
    <property type="entry name" value="TLP1_add_C"/>
</dbReference>
<protein>
    <submittedName>
        <fullName evidence="4">Enoyl-CoA hydratase-related protein</fullName>
    </submittedName>
</protein>
<dbReference type="Gene3D" id="2.40.50.840">
    <property type="match status" value="1"/>
</dbReference>
<evidence type="ECO:0000256" key="2">
    <source>
        <dbReference type="RuleBase" id="RU003707"/>
    </source>
</evidence>
<dbReference type="RefSeq" id="WP_379509429.1">
    <property type="nucleotide sequence ID" value="NZ_JBHRTQ010000007.1"/>
</dbReference>
<dbReference type="PANTHER" id="PTHR11941:SF158">
    <property type="entry name" value="ENOYL-COA HYDRATASE (AFU_ORTHOLOGUE AFUA_2G10650)"/>
    <property type="match status" value="1"/>
</dbReference>
<dbReference type="InterPro" id="IPR018376">
    <property type="entry name" value="Enoyl-CoA_hyd/isom_CS"/>
</dbReference>
<reference evidence="5" key="1">
    <citation type="journal article" date="2019" name="Int. J. Syst. Evol. Microbiol.">
        <title>The Global Catalogue of Microorganisms (GCM) 10K type strain sequencing project: providing services to taxonomists for standard genome sequencing and annotation.</title>
        <authorList>
            <consortium name="The Broad Institute Genomics Platform"/>
            <consortium name="The Broad Institute Genome Sequencing Center for Infectious Disease"/>
            <person name="Wu L."/>
            <person name="Ma J."/>
        </authorList>
    </citation>
    <scope>NUCLEOTIDE SEQUENCE [LARGE SCALE GENOMIC DNA]</scope>
    <source>
        <strain evidence="5">KCTC 42984</strain>
    </source>
</reference>
<dbReference type="SUPFAM" id="SSF52096">
    <property type="entry name" value="ClpP/crotonase"/>
    <property type="match status" value="1"/>
</dbReference>
<dbReference type="InterPro" id="IPR029045">
    <property type="entry name" value="ClpP/crotonase-like_dom_sf"/>
</dbReference>